<dbReference type="PANTHER" id="PTHR32116:SF0">
    <property type="entry name" value="GALACTURONOSYLTRANSFERASE 6-RELATED"/>
    <property type="match status" value="1"/>
</dbReference>
<dbReference type="Proteomes" id="UP001153555">
    <property type="component" value="Unassembled WGS sequence"/>
</dbReference>
<protein>
    <recommendedName>
        <fullName evidence="5">Hexosyltransferase</fullName>
        <ecNumber evidence="5">2.4.1.-</ecNumber>
    </recommendedName>
</protein>
<reference evidence="7" key="1">
    <citation type="submission" date="2019-12" db="EMBL/GenBank/DDBJ databases">
        <authorList>
            <person name="Scholes J."/>
        </authorList>
    </citation>
    <scope>NUCLEOTIDE SEQUENCE</scope>
</reference>
<keyword evidence="5" id="KW-0333">Golgi apparatus</keyword>
<dbReference type="Pfam" id="PF01501">
    <property type="entry name" value="Glyco_transf_8"/>
    <property type="match status" value="1"/>
</dbReference>
<keyword evidence="3 5" id="KW-0328">Glycosyltransferase</keyword>
<organism evidence="7 8">
    <name type="scientific">Striga hermonthica</name>
    <name type="common">Purple witchweed</name>
    <name type="synonym">Buchnera hermonthica</name>
    <dbReference type="NCBI Taxonomy" id="68872"/>
    <lineage>
        <taxon>Eukaryota</taxon>
        <taxon>Viridiplantae</taxon>
        <taxon>Streptophyta</taxon>
        <taxon>Embryophyta</taxon>
        <taxon>Tracheophyta</taxon>
        <taxon>Spermatophyta</taxon>
        <taxon>Magnoliopsida</taxon>
        <taxon>eudicotyledons</taxon>
        <taxon>Gunneridae</taxon>
        <taxon>Pentapetalae</taxon>
        <taxon>asterids</taxon>
        <taxon>lamiids</taxon>
        <taxon>Lamiales</taxon>
        <taxon>Orobanchaceae</taxon>
        <taxon>Buchnereae</taxon>
        <taxon>Striga</taxon>
    </lineage>
</organism>
<evidence type="ECO:0000256" key="6">
    <source>
        <dbReference type="SAM" id="MobiDB-lite"/>
    </source>
</evidence>
<evidence type="ECO:0000256" key="3">
    <source>
        <dbReference type="ARBA" id="ARBA00022676"/>
    </source>
</evidence>
<name>A0A9N7RFA8_STRHE</name>
<proteinExistence type="inferred from homology"/>
<dbReference type="Gene3D" id="3.90.550.10">
    <property type="entry name" value="Spore Coat Polysaccharide Biosynthesis Protein SpsA, Chain A"/>
    <property type="match status" value="1"/>
</dbReference>
<dbReference type="PANTHER" id="PTHR32116">
    <property type="entry name" value="GALACTURONOSYLTRANSFERASE 4-RELATED"/>
    <property type="match status" value="1"/>
</dbReference>
<dbReference type="GO" id="GO:0000139">
    <property type="term" value="C:Golgi membrane"/>
    <property type="evidence" value="ECO:0007669"/>
    <property type="project" value="UniProtKB-SubCell"/>
</dbReference>
<evidence type="ECO:0000313" key="7">
    <source>
        <dbReference type="EMBL" id="CAA0828048.1"/>
    </source>
</evidence>
<evidence type="ECO:0000256" key="5">
    <source>
        <dbReference type="RuleBase" id="RU362027"/>
    </source>
</evidence>
<dbReference type="InterPro" id="IPR002495">
    <property type="entry name" value="Glyco_trans_8"/>
</dbReference>
<dbReference type="Pfam" id="PF25557">
    <property type="entry name" value="GAUT_1"/>
    <property type="match status" value="1"/>
</dbReference>
<evidence type="ECO:0000313" key="8">
    <source>
        <dbReference type="Proteomes" id="UP001153555"/>
    </source>
</evidence>
<dbReference type="GO" id="GO:0047262">
    <property type="term" value="F:polygalacturonate 4-alpha-galacturonosyltransferase activity"/>
    <property type="evidence" value="ECO:0007669"/>
    <property type="project" value="InterPro"/>
</dbReference>
<dbReference type="AlphaFoldDB" id="A0A9N7RFA8"/>
<feature type="region of interest" description="Disordered" evidence="6">
    <location>
        <begin position="105"/>
        <end position="141"/>
    </location>
</feature>
<sequence>MRAFRRCSRILILCLLCVSVFVPVFLLSYRLKHIKSDVSEDLVEDLSIIKHRTDAQILNAIQQEGEGLKEPPLVVYKEETHNSPVNLSYSEDTTSGEVRNAANNADLLESSATTHDTSESGRKRHQEELAVSGSREKSHKYKTQLNGVVRSRSGALEEKLKEMKDQVIRAKAYLNFRPSNSSSHIVKGLKLRVKEVERAMSQSSKNSRLPRSSVQKMKAMEATLLKASRIYPDCTAMIKKLRAMTHNAEEQVRSQRNQETFLRRLGGRTISKGLHCLSMRLTAEYFSLDSKAREFRHKNKLKNPYLYHFAVFSDNILACSVVVNSTVSNAREPERLVFHVVTDSLNLPAMSMWFLLNPPSKATVHVESTDSFHWLTTKYNMTLLQREGSIDPRYTSGLNHLRFYLPDVFPNLNKIVLLDHDVVVRKDLTRLWSISMRGRVNGAVQTCSEGEPSFRRMDMFVNFTDPLIADKYDATTCTWAFGMNIFDLREWRRRNLTEVYLKYLHLGNKRPILTEGSLPIGWLTFYKHTLALENQWQVLGLGHDSSVRQNNIDRAFVLHFDGIHKPWLDIGFERYKQYWRKHVKYDHPYLQQCNVHE</sequence>
<feature type="compositionally biased region" description="Basic and acidic residues" evidence="6">
    <location>
        <begin position="116"/>
        <end position="128"/>
    </location>
</feature>
<dbReference type="OrthoDB" id="411524at2759"/>
<comment type="caution">
    <text evidence="7">The sequence shown here is derived from an EMBL/GenBank/DDBJ whole genome shotgun (WGS) entry which is preliminary data.</text>
</comment>
<dbReference type="EC" id="2.4.1.-" evidence="5"/>
<evidence type="ECO:0000256" key="1">
    <source>
        <dbReference type="ARBA" id="ARBA00004877"/>
    </source>
</evidence>
<keyword evidence="4" id="KW-0808">Transferase</keyword>
<dbReference type="InterPro" id="IPR029044">
    <property type="entry name" value="Nucleotide-diphossugar_trans"/>
</dbReference>
<keyword evidence="5" id="KW-0961">Cell wall biogenesis/degradation</keyword>
<evidence type="ECO:0000256" key="4">
    <source>
        <dbReference type="ARBA" id="ARBA00022679"/>
    </source>
</evidence>
<dbReference type="GO" id="GO:0071555">
    <property type="term" value="P:cell wall organization"/>
    <property type="evidence" value="ECO:0007669"/>
    <property type="project" value="UniProtKB-KW"/>
</dbReference>
<comment type="pathway">
    <text evidence="1 5">Glycan metabolism; pectin biosynthesis.</text>
</comment>
<dbReference type="EMBL" id="CACSLK010027752">
    <property type="protein sequence ID" value="CAA0828048.1"/>
    <property type="molecule type" value="Genomic_DNA"/>
</dbReference>
<dbReference type="CDD" id="cd06429">
    <property type="entry name" value="GT8_like_1"/>
    <property type="match status" value="1"/>
</dbReference>
<comment type="subcellular location">
    <subcellularLocation>
        <location evidence="5">Golgi apparatus membrane</location>
        <topology evidence="5">Single-pass type II membrane protein</topology>
    </subcellularLocation>
</comment>
<accession>A0A9N7RFA8</accession>
<dbReference type="SUPFAM" id="SSF53448">
    <property type="entry name" value="Nucleotide-diphospho-sugar transferases"/>
    <property type="match status" value="1"/>
</dbReference>
<comment type="similarity">
    <text evidence="2 5">Belongs to the glycosyltransferase 8 family.</text>
</comment>
<dbReference type="InterPro" id="IPR029993">
    <property type="entry name" value="GAUT"/>
</dbReference>
<keyword evidence="8" id="KW-1185">Reference proteome</keyword>
<gene>
    <name evidence="7" type="ORF">SHERM_23743</name>
</gene>
<evidence type="ECO:0000256" key="2">
    <source>
        <dbReference type="ARBA" id="ARBA00006351"/>
    </source>
</evidence>